<reference evidence="1" key="1">
    <citation type="journal article" date="2017" name="Nature">
        <title>The sunflower genome provides insights into oil metabolism, flowering and Asterid evolution.</title>
        <authorList>
            <person name="Badouin H."/>
            <person name="Gouzy J."/>
            <person name="Grassa C.J."/>
            <person name="Murat F."/>
            <person name="Staton S.E."/>
            <person name="Cottret L."/>
            <person name="Lelandais-Briere C."/>
            <person name="Owens G.L."/>
            <person name="Carrere S."/>
            <person name="Mayjonade B."/>
            <person name="Legrand L."/>
            <person name="Gill N."/>
            <person name="Kane N.C."/>
            <person name="Bowers J.E."/>
            <person name="Hubner S."/>
            <person name="Bellec A."/>
            <person name="Berard A."/>
            <person name="Berges H."/>
            <person name="Blanchet N."/>
            <person name="Boniface M.C."/>
            <person name="Brunel D."/>
            <person name="Catrice O."/>
            <person name="Chaidir N."/>
            <person name="Claudel C."/>
            <person name="Donnadieu C."/>
            <person name="Faraut T."/>
            <person name="Fievet G."/>
            <person name="Helmstetter N."/>
            <person name="King M."/>
            <person name="Knapp S.J."/>
            <person name="Lai Z."/>
            <person name="Le Paslier M.C."/>
            <person name="Lippi Y."/>
            <person name="Lorenzon L."/>
            <person name="Mandel J.R."/>
            <person name="Marage G."/>
            <person name="Marchand G."/>
            <person name="Marquand E."/>
            <person name="Bret-Mestries E."/>
            <person name="Morien E."/>
            <person name="Nambeesan S."/>
            <person name="Nguyen T."/>
            <person name="Pegot-Espagnet P."/>
            <person name="Pouilly N."/>
            <person name="Raftis F."/>
            <person name="Sallet E."/>
            <person name="Schiex T."/>
            <person name="Thomas J."/>
            <person name="Vandecasteele C."/>
            <person name="Vares D."/>
            <person name="Vear F."/>
            <person name="Vautrin S."/>
            <person name="Crespi M."/>
            <person name="Mangin B."/>
            <person name="Burke J.M."/>
            <person name="Salse J."/>
            <person name="Munos S."/>
            <person name="Vincourt P."/>
            <person name="Rieseberg L.H."/>
            <person name="Langlade N.B."/>
        </authorList>
    </citation>
    <scope>NUCLEOTIDE SEQUENCE</scope>
    <source>
        <tissue evidence="1">Leaves</tissue>
    </source>
</reference>
<proteinExistence type="predicted"/>
<sequence length="83" mass="9518">MSWMVGIGSRKLLLSRKRETLYTRSNHGFSLRMSKLLNVGGPSLKWSKSIERNSKRTNEEPTLAVAAAKKKKENMVLFLLRLK</sequence>
<gene>
    <name evidence="1" type="ORF">HanXRQr2_Chr06g0276791</name>
</gene>
<dbReference type="PANTHER" id="PTHR46156">
    <property type="entry name" value="CCCH ZINGC FINGER"/>
    <property type="match status" value="1"/>
</dbReference>
<evidence type="ECO:0000313" key="1">
    <source>
        <dbReference type="EMBL" id="KAF5803894.1"/>
    </source>
</evidence>
<dbReference type="EMBL" id="MNCJ02000321">
    <property type="protein sequence ID" value="KAF5803894.1"/>
    <property type="molecule type" value="Genomic_DNA"/>
</dbReference>
<evidence type="ECO:0000313" key="2">
    <source>
        <dbReference type="Proteomes" id="UP000215914"/>
    </source>
</evidence>
<name>A0A9K3IW28_HELAN</name>
<organism evidence="1 2">
    <name type="scientific">Helianthus annuus</name>
    <name type="common">Common sunflower</name>
    <dbReference type="NCBI Taxonomy" id="4232"/>
    <lineage>
        <taxon>Eukaryota</taxon>
        <taxon>Viridiplantae</taxon>
        <taxon>Streptophyta</taxon>
        <taxon>Embryophyta</taxon>
        <taxon>Tracheophyta</taxon>
        <taxon>Spermatophyta</taxon>
        <taxon>Magnoliopsida</taxon>
        <taxon>eudicotyledons</taxon>
        <taxon>Gunneridae</taxon>
        <taxon>Pentapetalae</taxon>
        <taxon>asterids</taxon>
        <taxon>campanulids</taxon>
        <taxon>Asterales</taxon>
        <taxon>Asteraceae</taxon>
        <taxon>Asteroideae</taxon>
        <taxon>Heliantheae alliance</taxon>
        <taxon>Heliantheae</taxon>
        <taxon>Helianthus</taxon>
    </lineage>
</organism>
<dbReference type="Proteomes" id="UP000215914">
    <property type="component" value="Unassembled WGS sequence"/>
</dbReference>
<reference evidence="1" key="2">
    <citation type="submission" date="2020-06" db="EMBL/GenBank/DDBJ databases">
        <title>Helianthus annuus Genome sequencing and assembly Release 2.</title>
        <authorList>
            <person name="Gouzy J."/>
            <person name="Langlade N."/>
            <person name="Munos S."/>
        </authorList>
    </citation>
    <scope>NUCLEOTIDE SEQUENCE</scope>
    <source>
        <tissue evidence="1">Leaves</tissue>
    </source>
</reference>
<accession>A0A9K3IW28</accession>
<comment type="caution">
    <text evidence="1">The sequence shown here is derived from an EMBL/GenBank/DDBJ whole genome shotgun (WGS) entry which is preliminary data.</text>
</comment>
<protein>
    <submittedName>
        <fullName evidence="1">Uncharacterized protein</fullName>
    </submittedName>
</protein>
<keyword evidence="2" id="KW-1185">Reference proteome</keyword>
<dbReference type="AlphaFoldDB" id="A0A9K3IW28"/>
<dbReference type="Gramene" id="mRNA:HanXRQr2_Chr06g0276791">
    <property type="protein sequence ID" value="mRNA:HanXRQr2_Chr06g0276791"/>
    <property type="gene ID" value="HanXRQr2_Chr06g0276791"/>
</dbReference>
<dbReference type="PANTHER" id="PTHR46156:SF1">
    <property type="entry name" value="ZINC FINGER CCCH DOMAIN-CONTAINING PROTEIN 3"/>
    <property type="match status" value="1"/>
</dbReference>